<dbReference type="EMBL" id="CP030104">
    <property type="protein sequence ID" value="AWX43685.1"/>
    <property type="molecule type" value="Genomic_DNA"/>
</dbReference>
<evidence type="ECO:0000313" key="3">
    <source>
        <dbReference type="Proteomes" id="UP000248536"/>
    </source>
</evidence>
<dbReference type="PROSITE" id="PS51462">
    <property type="entry name" value="NUDIX"/>
    <property type="match status" value="1"/>
</dbReference>
<dbReference type="Pfam" id="PF21906">
    <property type="entry name" value="WHD_NrtR"/>
    <property type="match status" value="1"/>
</dbReference>
<sequence>MVEQEKLKRIQVDRNSFECSITTDVAVFGFIENSLKVLLIKRLSGYFMNHWLLPGGVMEADETLDDCAKKVLYQLTGFRNIHFEQVKIYSELERHPLKRVITQSFYALVKPENHSLVIGGNVERISWFDIDRLPEKIGYDHRQIIHDANLNLQLNLRERLIFGELLPKTFTLAELQNLYERILKIKLDKRNFRKKIFQMDVLTSTGEKKPGVKGGPLLYRYKNGNVCE</sequence>
<dbReference type="GO" id="GO:0035539">
    <property type="term" value="F:8-oxo-7,8-dihydrodeoxyguanosine triphosphate pyrophosphatase activity"/>
    <property type="evidence" value="ECO:0007669"/>
    <property type="project" value="UniProtKB-EC"/>
</dbReference>
<dbReference type="Proteomes" id="UP000248536">
    <property type="component" value="Chromosome"/>
</dbReference>
<gene>
    <name evidence="2" type="ORF">HME9304_00676</name>
</gene>
<dbReference type="AlphaFoldDB" id="A0A2Z4LP86"/>
<dbReference type="Pfam" id="PF00293">
    <property type="entry name" value="NUDIX"/>
    <property type="match status" value="1"/>
</dbReference>
<dbReference type="OrthoDB" id="9786141at2"/>
<dbReference type="SUPFAM" id="SSF55811">
    <property type="entry name" value="Nudix"/>
    <property type="match status" value="1"/>
</dbReference>
<keyword evidence="3" id="KW-1185">Reference proteome</keyword>
<dbReference type="InterPro" id="IPR036388">
    <property type="entry name" value="WH-like_DNA-bd_sf"/>
</dbReference>
<dbReference type="InterPro" id="IPR054105">
    <property type="entry name" value="WHD_NrtR"/>
</dbReference>
<organism evidence="2 3">
    <name type="scientific">Flagellimonas maritima</name>
    <dbReference type="NCBI Taxonomy" id="1383885"/>
    <lineage>
        <taxon>Bacteria</taxon>
        <taxon>Pseudomonadati</taxon>
        <taxon>Bacteroidota</taxon>
        <taxon>Flavobacteriia</taxon>
        <taxon>Flavobacteriales</taxon>
        <taxon>Flavobacteriaceae</taxon>
        <taxon>Flagellimonas</taxon>
    </lineage>
</organism>
<dbReference type="CDD" id="cd18873">
    <property type="entry name" value="NUDIX_NadM_like"/>
    <property type="match status" value="1"/>
</dbReference>
<dbReference type="InterPro" id="IPR036390">
    <property type="entry name" value="WH_DNA-bd_sf"/>
</dbReference>
<evidence type="ECO:0000259" key="1">
    <source>
        <dbReference type="PROSITE" id="PS51462"/>
    </source>
</evidence>
<dbReference type="Gene3D" id="3.90.79.10">
    <property type="entry name" value="Nucleoside Triphosphate Pyrophosphohydrolase"/>
    <property type="match status" value="1"/>
</dbReference>
<dbReference type="InterPro" id="IPR000086">
    <property type="entry name" value="NUDIX_hydrolase_dom"/>
</dbReference>
<dbReference type="PANTHER" id="PTHR43736:SF4">
    <property type="entry name" value="SLR1690 PROTEIN"/>
    <property type="match status" value="1"/>
</dbReference>
<feature type="domain" description="Nudix hydrolase" evidence="1">
    <location>
        <begin position="20"/>
        <end position="158"/>
    </location>
</feature>
<proteinExistence type="predicted"/>
<accession>A0A2Z4LP86</accession>
<reference evidence="2 3" key="1">
    <citation type="submission" date="2018-06" db="EMBL/GenBank/DDBJ databases">
        <title>Spongiibacterium sp. HME9304 Genome sequencing and assembly.</title>
        <authorList>
            <person name="Kang H."/>
            <person name="Kim H."/>
            <person name="Joh K."/>
        </authorList>
    </citation>
    <scope>NUCLEOTIDE SEQUENCE [LARGE SCALE GENOMIC DNA]</scope>
    <source>
        <strain evidence="2 3">HME9304</strain>
    </source>
</reference>
<dbReference type="EC" id="3.6.1.55" evidence="2"/>
<protein>
    <submittedName>
        <fullName evidence="2">8-oxo-dGTP diphosphatase</fullName>
        <ecNumber evidence="2">3.6.1.55</ecNumber>
    </submittedName>
</protein>
<dbReference type="KEGG" id="spon:HME9304_00676"/>
<name>A0A2Z4LP86_9FLAO</name>
<dbReference type="SUPFAM" id="SSF46785">
    <property type="entry name" value="Winged helix' DNA-binding domain"/>
    <property type="match status" value="1"/>
</dbReference>
<dbReference type="PANTHER" id="PTHR43736">
    <property type="entry name" value="ADP-RIBOSE PYROPHOSPHATASE"/>
    <property type="match status" value="1"/>
</dbReference>
<dbReference type="InterPro" id="IPR015797">
    <property type="entry name" value="NUDIX_hydrolase-like_dom_sf"/>
</dbReference>
<dbReference type="Gene3D" id="1.10.10.10">
    <property type="entry name" value="Winged helix-like DNA-binding domain superfamily/Winged helix DNA-binding domain"/>
    <property type="match status" value="1"/>
</dbReference>
<keyword evidence="2" id="KW-0378">Hydrolase</keyword>
<dbReference type="RefSeq" id="WP_112377240.1">
    <property type="nucleotide sequence ID" value="NZ_CP030104.1"/>
</dbReference>
<evidence type="ECO:0000313" key="2">
    <source>
        <dbReference type="EMBL" id="AWX43685.1"/>
    </source>
</evidence>